<protein>
    <recommendedName>
        <fullName evidence="3">SCAN box domain-containing protein</fullName>
    </recommendedName>
</protein>
<feature type="compositionally biased region" description="Low complexity" evidence="2">
    <location>
        <begin position="110"/>
        <end position="124"/>
    </location>
</feature>
<evidence type="ECO:0000313" key="4">
    <source>
        <dbReference type="EMBL" id="KAJ8352246.1"/>
    </source>
</evidence>
<dbReference type="InterPro" id="IPR038269">
    <property type="entry name" value="SCAN_sf"/>
</dbReference>
<dbReference type="Pfam" id="PF02023">
    <property type="entry name" value="SCAN"/>
    <property type="match status" value="1"/>
</dbReference>
<sequence length="499" mass="55645">MAASLVQLFLEAPSVEVLDQCRKVDLCSIADHYEISVSRSWVKAEIKQVVLAGLVGQRVLGEGVAEPASSSPQPFPSSRTDDKVVGEPDADADVSDVKATPPATLPRFEPMSSLSMPSHSPSRSVTGGNVRLKVRLARLQLEAQSKQAEADRECNLWLEIRKMELEAEVQIRRLEKEEKIALAHVQRPSNVVSSAPVSPTSLAPQTDRFDVRKNISLVPPFRESEVDSYFSVFERIAITLKWPKEMWPLLLQCKLFGKAQEVVSALSLEDSLKYDCVKNAVLRAYELVPEAYRQTFRHHKKATNKTYVEFAREKETLFDRWCSATKATDHDSLRELILVEEFKNSLPERLVIYLNEQKVLSLSLAAVLADEFVLTYKTVFSTPRNENRSAESHPNSQPNRSPGVIRNSKEKESRRWRDVIGLADTVLAPLFSSENVQVSPPVPLVGSDTESAVHQEVLDTGLCFGSSVLSVDQWCASACLSSVQSEGRPRVFKLFAPSV</sequence>
<gene>
    <name evidence="4" type="ORF">SKAU_G00237220</name>
</gene>
<dbReference type="SUPFAM" id="SSF47353">
    <property type="entry name" value="Retrovirus capsid dimerization domain-like"/>
    <property type="match status" value="1"/>
</dbReference>
<proteinExistence type="predicted"/>
<dbReference type="PANTHER" id="PTHR46888:SF13">
    <property type="entry name" value="RIBONUCLEASE H"/>
    <property type="match status" value="1"/>
</dbReference>
<feature type="region of interest" description="Disordered" evidence="2">
    <location>
        <begin position="384"/>
        <end position="411"/>
    </location>
</feature>
<dbReference type="PANTHER" id="PTHR46888">
    <property type="entry name" value="ZINC KNUCKLE DOMAINCONTAINING PROTEIN-RELATED"/>
    <property type="match status" value="1"/>
</dbReference>
<name>A0A9Q1F6U9_SYNKA</name>
<dbReference type="Gene3D" id="1.10.4020.10">
    <property type="entry name" value="DNA breaking-rejoining enzymes"/>
    <property type="match status" value="1"/>
</dbReference>
<dbReference type="AlphaFoldDB" id="A0A9Q1F6U9"/>
<comment type="caution">
    <text evidence="4">The sequence shown here is derived from an EMBL/GenBank/DDBJ whole genome shotgun (WGS) entry which is preliminary data.</text>
</comment>
<feature type="domain" description="SCAN box" evidence="3">
    <location>
        <begin position="289"/>
        <end position="375"/>
    </location>
</feature>
<feature type="coiled-coil region" evidence="1">
    <location>
        <begin position="129"/>
        <end position="180"/>
    </location>
</feature>
<keyword evidence="5" id="KW-1185">Reference proteome</keyword>
<accession>A0A9Q1F6U9</accession>
<organism evidence="4 5">
    <name type="scientific">Synaphobranchus kaupii</name>
    <name type="common">Kaup's arrowtooth eel</name>
    <dbReference type="NCBI Taxonomy" id="118154"/>
    <lineage>
        <taxon>Eukaryota</taxon>
        <taxon>Metazoa</taxon>
        <taxon>Chordata</taxon>
        <taxon>Craniata</taxon>
        <taxon>Vertebrata</taxon>
        <taxon>Euteleostomi</taxon>
        <taxon>Actinopterygii</taxon>
        <taxon>Neopterygii</taxon>
        <taxon>Teleostei</taxon>
        <taxon>Anguilliformes</taxon>
        <taxon>Synaphobranchidae</taxon>
        <taxon>Synaphobranchus</taxon>
    </lineage>
</organism>
<dbReference type="EMBL" id="JAINUF010000008">
    <property type="protein sequence ID" value="KAJ8352246.1"/>
    <property type="molecule type" value="Genomic_DNA"/>
</dbReference>
<evidence type="ECO:0000313" key="5">
    <source>
        <dbReference type="Proteomes" id="UP001152622"/>
    </source>
</evidence>
<dbReference type="InterPro" id="IPR003309">
    <property type="entry name" value="SCAN_dom"/>
</dbReference>
<evidence type="ECO:0000259" key="3">
    <source>
        <dbReference type="Pfam" id="PF02023"/>
    </source>
</evidence>
<evidence type="ECO:0000256" key="1">
    <source>
        <dbReference type="SAM" id="Coils"/>
    </source>
</evidence>
<feature type="region of interest" description="Disordered" evidence="2">
    <location>
        <begin position="65"/>
        <end position="127"/>
    </location>
</feature>
<evidence type="ECO:0000256" key="2">
    <source>
        <dbReference type="SAM" id="MobiDB-lite"/>
    </source>
</evidence>
<feature type="compositionally biased region" description="Low complexity" evidence="2">
    <location>
        <begin position="67"/>
        <end position="78"/>
    </location>
</feature>
<dbReference type="Proteomes" id="UP001152622">
    <property type="component" value="Chromosome 8"/>
</dbReference>
<reference evidence="4" key="1">
    <citation type="journal article" date="2023" name="Science">
        <title>Genome structures resolve the early diversification of teleost fishes.</title>
        <authorList>
            <person name="Parey E."/>
            <person name="Louis A."/>
            <person name="Montfort J."/>
            <person name="Bouchez O."/>
            <person name="Roques C."/>
            <person name="Iampietro C."/>
            <person name="Lluch J."/>
            <person name="Castinel A."/>
            <person name="Donnadieu C."/>
            <person name="Desvignes T."/>
            <person name="Floi Bucao C."/>
            <person name="Jouanno E."/>
            <person name="Wen M."/>
            <person name="Mejri S."/>
            <person name="Dirks R."/>
            <person name="Jansen H."/>
            <person name="Henkel C."/>
            <person name="Chen W.J."/>
            <person name="Zahm M."/>
            <person name="Cabau C."/>
            <person name="Klopp C."/>
            <person name="Thompson A.W."/>
            <person name="Robinson-Rechavi M."/>
            <person name="Braasch I."/>
            <person name="Lecointre G."/>
            <person name="Bobe J."/>
            <person name="Postlethwait J.H."/>
            <person name="Berthelot C."/>
            <person name="Roest Crollius H."/>
            <person name="Guiguen Y."/>
        </authorList>
    </citation>
    <scope>NUCLEOTIDE SEQUENCE</scope>
    <source>
        <strain evidence="4">WJC10195</strain>
    </source>
</reference>
<dbReference type="OrthoDB" id="8963689at2759"/>
<keyword evidence="1" id="KW-0175">Coiled coil</keyword>